<evidence type="ECO:0000313" key="8">
    <source>
        <dbReference type="EMBL" id="CAK9253448.1"/>
    </source>
</evidence>
<protein>
    <recommendedName>
        <fullName evidence="10">Endoplasmic reticulum-Golgi intermediate compartment protein 2</fullName>
    </recommendedName>
</protein>
<evidence type="ECO:0000259" key="7">
    <source>
        <dbReference type="Pfam" id="PF13850"/>
    </source>
</evidence>
<feature type="domain" description="Endoplasmic reticulum vesicle transporter N-terminal" evidence="7">
    <location>
        <begin position="14"/>
        <end position="100"/>
    </location>
</feature>
<evidence type="ECO:0008006" key="10">
    <source>
        <dbReference type="Google" id="ProtNLM"/>
    </source>
</evidence>
<feature type="non-terminal residue" evidence="8">
    <location>
        <position position="247"/>
    </location>
</feature>
<evidence type="ECO:0000256" key="1">
    <source>
        <dbReference type="ARBA" id="ARBA00004370"/>
    </source>
</evidence>
<dbReference type="PANTHER" id="PTHR10984">
    <property type="entry name" value="ENDOPLASMIC RETICULUM-GOLGI INTERMEDIATE COMPARTMENT PROTEIN"/>
    <property type="match status" value="1"/>
</dbReference>
<dbReference type="InterPro" id="IPR039542">
    <property type="entry name" value="Erv_N"/>
</dbReference>
<gene>
    <name evidence="8" type="ORF">CSSPJE1EN1_LOCUS28826</name>
</gene>
<keyword evidence="9" id="KW-1185">Reference proteome</keyword>
<name>A0ABP0VG69_9BRYO</name>
<accession>A0ABP0VG69</accession>
<comment type="caution">
    <text evidence="8">The sequence shown here is derived from an EMBL/GenBank/DDBJ whole genome shotgun (WGS) entry which is preliminary data.</text>
</comment>
<sequence>MTIIRRVVANRSIAEFDAFTKVDHNFTKTTATGGTVSVLSYLLIAILLVFEISYYTKSRVKFLYSVDTDFDSKLQLNVDITVAMTCESIGADIMDSTNQNNAYTYGRLVEEPTYFDLTPGQLSQWNVIRDVNNYLRNEHHSLQEFLWKSDVLTQRKFGRDLPPRELPPKGPPDACRLYGTLVVNKVSGNFHITVGKHLPMPIGHAHISLFTNEREYNFSHRIERFSFGEYVPSIINPLEGEEKTTQS</sequence>
<dbReference type="PANTHER" id="PTHR10984:SF30">
    <property type="entry name" value="ENDOPLASMIC RETICULUM-GOLGI INTERMEDIATE COMPARTMENT PROTEIN 2"/>
    <property type="match status" value="1"/>
</dbReference>
<evidence type="ECO:0000256" key="2">
    <source>
        <dbReference type="ARBA" id="ARBA00022692"/>
    </source>
</evidence>
<keyword evidence="4 5" id="KW-0472">Membrane</keyword>
<comment type="subcellular location">
    <subcellularLocation>
        <location evidence="1">Membrane</location>
    </subcellularLocation>
</comment>
<evidence type="ECO:0000259" key="6">
    <source>
        <dbReference type="Pfam" id="PF07970"/>
    </source>
</evidence>
<dbReference type="EMBL" id="CAXAQS010000862">
    <property type="protein sequence ID" value="CAK9253448.1"/>
    <property type="molecule type" value="Genomic_DNA"/>
</dbReference>
<dbReference type="Proteomes" id="UP001497444">
    <property type="component" value="Unassembled WGS sequence"/>
</dbReference>
<evidence type="ECO:0000256" key="4">
    <source>
        <dbReference type="ARBA" id="ARBA00023136"/>
    </source>
</evidence>
<evidence type="ECO:0000256" key="5">
    <source>
        <dbReference type="SAM" id="Phobius"/>
    </source>
</evidence>
<reference evidence="8" key="1">
    <citation type="submission" date="2024-02" db="EMBL/GenBank/DDBJ databases">
        <authorList>
            <consortium name="ELIXIR-Norway"/>
            <consortium name="Elixir Norway"/>
        </authorList>
    </citation>
    <scope>NUCLEOTIDE SEQUENCE</scope>
</reference>
<dbReference type="Pfam" id="PF07970">
    <property type="entry name" value="COPIIcoated_ERV"/>
    <property type="match status" value="1"/>
</dbReference>
<dbReference type="InterPro" id="IPR045888">
    <property type="entry name" value="Erv"/>
</dbReference>
<keyword evidence="3 5" id="KW-1133">Transmembrane helix</keyword>
<organism evidence="8 9">
    <name type="scientific">Sphagnum jensenii</name>
    <dbReference type="NCBI Taxonomy" id="128206"/>
    <lineage>
        <taxon>Eukaryota</taxon>
        <taxon>Viridiplantae</taxon>
        <taxon>Streptophyta</taxon>
        <taxon>Embryophyta</taxon>
        <taxon>Bryophyta</taxon>
        <taxon>Sphagnophytina</taxon>
        <taxon>Sphagnopsida</taxon>
        <taxon>Sphagnales</taxon>
        <taxon>Sphagnaceae</taxon>
        <taxon>Sphagnum</taxon>
    </lineage>
</organism>
<evidence type="ECO:0000256" key="3">
    <source>
        <dbReference type="ARBA" id="ARBA00022989"/>
    </source>
</evidence>
<proteinExistence type="predicted"/>
<dbReference type="Pfam" id="PF13850">
    <property type="entry name" value="ERGIC_N"/>
    <property type="match status" value="1"/>
</dbReference>
<feature type="domain" description="Endoplasmic reticulum vesicle transporter C-terminal" evidence="6">
    <location>
        <begin position="173"/>
        <end position="244"/>
    </location>
</feature>
<keyword evidence="2 5" id="KW-0812">Transmembrane</keyword>
<evidence type="ECO:0000313" key="9">
    <source>
        <dbReference type="Proteomes" id="UP001497444"/>
    </source>
</evidence>
<dbReference type="InterPro" id="IPR012936">
    <property type="entry name" value="Erv_C"/>
</dbReference>
<feature type="transmembrane region" description="Helical" evidence="5">
    <location>
        <begin position="38"/>
        <end position="55"/>
    </location>
</feature>